<evidence type="ECO:0000256" key="19">
    <source>
        <dbReference type="ARBA" id="ARBA00048597"/>
    </source>
</evidence>
<dbReference type="PANTHER" id="PTHR45962:SF1">
    <property type="entry name" value="N-FATTY-ACYL-AMINO ACID SYNTHASE_HYDROLASE PM20D1"/>
    <property type="match status" value="1"/>
</dbReference>
<gene>
    <name evidence="28" type="primary">LOC116301431</name>
</gene>
<comment type="catalytic activity">
    <reaction evidence="19">
        <text>N-(9Z-octadecenoyl)-L-serine + H2O = L-serine + (9Z)-octadecenoate</text>
        <dbReference type="Rhea" id="RHEA:51352"/>
        <dbReference type="ChEBI" id="CHEBI:15377"/>
        <dbReference type="ChEBI" id="CHEBI:30823"/>
        <dbReference type="ChEBI" id="CHEBI:33384"/>
        <dbReference type="ChEBI" id="CHEBI:134031"/>
    </reaction>
    <physiologicalReaction direction="left-to-right" evidence="19">
        <dbReference type="Rhea" id="RHEA:51353"/>
    </physiologicalReaction>
</comment>
<evidence type="ECO:0000256" key="23">
    <source>
        <dbReference type="ARBA" id="ARBA00048840"/>
    </source>
</evidence>
<dbReference type="GO" id="GO:0004046">
    <property type="term" value="F:aminoacylase activity"/>
    <property type="evidence" value="ECO:0007669"/>
    <property type="project" value="UniProtKB-EC"/>
</dbReference>
<dbReference type="OrthoDB" id="3064516at2759"/>
<keyword evidence="5" id="KW-0378">Hydrolase</keyword>
<comment type="catalytic activity">
    <reaction evidence="26">
        <text>N-(9Z-octadecenoyl)-L-lysine + H2O = L-lysine + (9Z)-octadecenoate</text>
        <dbReference type="Rhea" id="RHEA:64192"/>
        <dbReference type="ChEBI" id="CHEBI:15377"/>
        <dbReference type="ChEBI" id="CHEBI:30823"/>
        <dbReference type="ChEBI" id="CHEBI:32551"/>
        <dbReference type="ChEBI" id="CHEBI:149731"/>
    </reaction>
    <physiologicalReaction direction="left-to-right" evidence="26">
        <dbReference type="Rhea" id="RHEA:64193"/>
    </physiologicalReaction>
</comment>
<evidence type="ECO:0000256" key="18">
    <source>
        <dbReference type="ARBA" id="ARBA00048579"/>
    </source>
</evidence>
<keyword evidence="27" id="KW-1185">Reference proteome</keyword>
<keyword evidence="6" id="KW-0862">Zinc</keyword>
<evidence type="ECO:0000256" key="21">
    <source>
        <dbReference type="ARBA" id="ARBA00048822"/>
    </source>
</evidence>
<evidence type="ECO:0000256" key="2">
    <source>
        <dbReference type="ARBA" id="ARBA00006247"/>
    </source>
</evidence>
<evidence type="ECO:0000256" key="15">
    <source>
        <dbReference type="ARBA" id="ARBA00048145"/>
    </source>
</evidence>
<comment type="catalytic activity">
    <reaction evidence="14">
        <text>N-hexadecanoyl-L-phenylalanine + H2O = hexadecanoate + L-phenylalanine</text>
        <dbReference type="Rhea" id="RHEA:64124"/>
        <dbReference type="ChEBI" id="CHEBI:7896"/>
        <dbReference type="ChEBI" id="CHEBI:15377"/>
        <dbReference type="ChEBI" id="CHEBI:58095"/>
        <dbReference type="ChEBI" id="CHEBI:149699"/>
    </reaction>
    <physiologicalReaction direction="left-to-right" evidence="14">
        <dbReference type="Rhea" id="RHEA:64125"/>
    </physiologicalReaction>
</comment>
<comment type="pathway">
    <text evidence="1">Lipid metabolism; fatty acid metabolism.</text>
</comment>
<evidence type="ECO:0000256" key="7">
    <source>
        <dbReference type="ARBA" id="ARBA00034698"/>
    </source>
</evidence>
<comment type="catalytic activity">
    <reaction evidence="16">
        <text>N-(9Z-octadecenoyl)-L-asparagine + H2O = L-asparagine + (9Z)-octadecenoate</text>
        <dbReference type="Rhea" id="RHEA:64136"/>
        <dbReference type="ChEBI" id="CHEBI:15377"/>
        <dbReference type="ChEBI" id="CHEBI:30823"/>
        <dbReference type="ChEBI" id="CHEBI:58048"/>
        <dbReference type="ChEBI" id="CHEBI:149730"/>
    </reaction>
    <physiologicalReaction direction="left-to-right" evidence="16">
        <dbReference type="Rhea" id="RHEA:64137"/>
    </physiologicalReaction>
</comment>
<dbReference type="RefSeq" id="XP_031566346.1">
    <property type="nucleotide sequence ID" value="XM_031710486.1"/>
</dbReference>
<evidence type="ECO:0000256" key="4">
    <source>
        <dbReference type="ARBA" id="ARBA00022723"/>
    </source>
</evidence>
<dbReference type="Proteomes" id="UP000515163">
    <property type="component" value="Unplaced"/>
</dbReference>
<comment type="catalytic activity">
    <reaction evidence="9">
        <text>(9Z)-octadecenoate + glycine = N-(9Z-octadecenoyl)glycine + H2O</text>
        <dbReference type="Rhea" id="RHEA:51316"/>
        <dbReference type="ChEBI" id="CHEBI:15377"/>
        <dbReference type="ChEBI" id="CHEBI:30823"/>
        <dbReference type="ChEBI" id="CHEBI:57305"/>
        <dbReference type="ChEBI" id="CHEBI:133992"/>
    </reaction>
    <physiologicalReaction direction="right-to-left" evidence="9">
        <dbReference type="Rhea" id="RHEA:51318"/>
    </physiologicalReaction>
</comment>
<name>A0A6P8IHQ5_ACTTE</name>
<comment type="catalytic activity">
    <reaction evidence="15">
        <text>N-(9Z-octadecenoyl)-L-methionine + H2O = (9Z)-octadecenoate + L-methionine</text>
        <dbReference type="Rhea" id="RHEA:64144"/>
        <dbReference type="ChEBI" id="CHEBI:15377"/>
        <dbReference type="ChEBI" id="CHEBI:30823"/>
        <dbReference type="ChEBI" id="CHEBI:57844"/>
        <dbReference type="ChEBI" id="CHEBI:149732"/>
    </reaction>
    <physiologicalReaction direction="left-to-right" evidence="15">
        <dbReference type="Rhea" id="RHEA:64145"/>
    </physiologicalReaction>
</comment>
<dbReference type="GO" id="GO:0043604">
    <property type="term" value="P:amide biosynthetic process"/>
    <property type="evidence" value="ECO:0007669"/>
    <property type="project" value="TreeGrafter"/>
</dbReference>
<dbReference type="GO" id="GO:0006508">
    <property type="term" value="P:proteolysis"/>
    <property type="evidence" value="ECO:0007669"/>
    <property type="project" value="UniProtKB-KW"/>
</dbReference>
<evidence type="ECO:0000313" key="28">
    <source>
        <dbReference type="RefSeq" id="XP_031566346.1"/>
    </source>
</evidence>
<proteinExistence type="inferred from homology"/>
<accession>A0A6P8IHQ5</accession>
<evidence type="ECO:0000256" key="6">
    <source>
        <dbReference type="ARBA" id="ARBA00022833"/>
    </source>
</evidence>
<comment type="catalytic activity">
    <reaction evidence="23">
        <text>an N-acyl-aromatic L-alpha-amino acid + H2O = an aromatic L-alpha-amino acid + a carboxylate</text>
        <dbReference type="Rhea" id="RHEA:54184"/>
        <dbReference type="ChEBI" id="CHEBI:15377"/>
        <dbReference type="ChEBI" id="CHEBI:29067"/>
        <dbReference type="ChEBI" id="CHEBI:84824"/>
        <dbReference type="ChEBI" id="CHEBI:138093"/>
        <dbReference type="EC" id="3.5.1.114"/>
    </reaction>
    <physiologicalReaction direction="left-to-right" evidence="23">
        <dbReference type="Rhea" id="RHEA:54185"/>
    </physiologicalReaction>
    <physiologicalReaction direction="right-to-left" evidence="23">
        <dbReference type="Rhea" id="RHEA:54186"/>
    </physiologicalReaction>
</comment>
<evidence type="ECO:0000256" key="22">
    <source>
        <dbReference type="ARBA" id="ARBA00048827"/>
    </source>
</evidence>
<evidence type="ECO:0000256" key="5">
    <source>
        <dbReference type="ARBA" id="ARBA00022801"/>
    </source>
</evidence>
<evidence type="ECO:0000256" key="20">
    <source>
        <dbReference type="ARBA" id="ARBA00048729"/>
    </source>
</evidence>
<evidence type="ECO:0000256" key="16">
    <source>
        <dbReference type="ARBA" id="ARBA00048380"/>
    </source>
</evidence>
<dbReference type="GO" id="GO:0043605">
    <property type="term" value="P:amide catabolic process"/>
    <property type="evidence" value="ECO:0007669"/>
    <property type="project" value="UniProtKB-ARBA"/>
</dbReference>
<dbReference type="Gene3D" id="1.10.150.900">
    <property type="match status" value="1"/>
</dbReference>
<dbReference type="GeneID" id="116301431"/>
<evidence type="ECO:0000256" key="11">
    <source>
        <dbReference type="ARBA" id="ARBA00047723"/>
    </source>
</evidence>
<evidence type="ECO:0000256" key="26">
    <source>
        <dbReference type="ARBA" id="ARBA00049457"/>
    </source>
</evidence>
<comment type="catalytic activity">
    <reaction evidence="18">
        <text>an N-acyl-L-amino acid + H2O = an L-alpha-amino acid + a carboxylate</text>
        <dbReference type="Rhea" id="RHEA:15565"/>
        <dbReference type="ChEBI" id="CHEBI:15377"/>
        <dbReference type="ChEBI" id="CHEBI:29067"/>
        <dbReference type="ChEBI" id="CHEBI:59869"/>
        <dbReference type="ChEBI" id="CHEBI:59874"/>
        <dbReference type="EC" id="3.5.1.14"/>
    </reaction>
    <physiologicalReaction direction="left-to-right" evidence="18">
        <dbReference type="Rhea" id="RHEA:15566"/>
    </physiologicalReaction>
    <physiologicalReaction direction="right-to-left" evidence="18">
        <dbReference type="Rhea" id="RHEA:15567"/>
    </physiologicalReaction>
</comment>
<evidence type="ECO:0000256" key="25">
    <source>
        <dbReference type="ARBA" id="ARBA00049100"/>
    </source>
</evidence>
<comment type="catalytic activity">
    <reaction evidence="10">
        <text>N-(4Z,7Z,10Z,13Z,16Z,19Z-docosahexaenoyl)-L-phenylalanine + H2O = (4Z,7Z,10Z,13Z,16Z,19Z)-docosahexaenoate + L-phenylalanine</text>
        <dbReference type="Rhea" id="RHEA:64132"/>
        <dbReference type="ChEBI" id="CHEBI:15377"/>
        <dbReference type="ChEBI" id="CHEBI:58095"/>
        <dbReference type="ChEBI" id="CHEBI:77016"/>
        <dbReference type="ChEBI" id="CHEBI:149701"/>
    </reaction>
    <physiologicalReaction direction="left-to-right" evidence="10">
        <dbReference type="Rhea" id="RHEA:64133"/>
    </physiologicalReaction>
</comment>
<comment type="catalytic activity">
    <reaction evidence="21">
        <text>N-(9Z-octadecenoyl)-L-tryptophan + H2O = L-tryptophan + (9Z)-octadecenoate</text>
        <dbReference type="Rhea" id="RHEA:64176"/>
        <dbReference type="ChEBI" id="CHEBI:15377"/>
        <dbReference type="ChEBI" id="CHEBI:30823"/>
        <dbReference type="ChEBI" id="CHEBI:57912"/>
        <dbReference type="ChEBI" id="CHEBI:149733"/>
    </reaction>
    <physiologicalReaction direction="left-to-right" evidence="21">
        <dbReference type="Rhea" id="RHEA:64177"/>
    </physiologicalReaction>
</comment>
<dbReference type="AlphaFoldDB" id="A0A6P8IHQ5"/>
<comment type="pathway">
    <text evidence="7">Amino-acid metabolism.</text>
</comment>
<dbReference type="FunFam" id="1.10.150.900:FF:000003">
    <property type="entry name" value="N-fatty-acyl-amino acid synthase/hydrolase PM20D1"/>
    <property type="match status" value="1"/>
</dbReference>
<evidence type="ECO:0000256" key="10">
    <source>
        <dbReference type="ARBA" id="ARBA00047567"/>
    </source>
</evidence>
<evidence type="ECO:0000256" key="24">
    <source>
        <dbReference type="ARBA" id="ARBA00048879"/>
    </source>
</evidence>
<evidence type="ECO:0000313" key="27">
    <source>
        <dbReference type="Proteomes" id="UP000515163"/>
    </source>
</evidence>
<comment type="catalytic activity">
    <reaction evidence="24">
        <text>L-phenylalanine + (9Z)-octadecenoate = N-(9Z-octadecenoyl)-L-phenylalanine + H2O</text>
        <dbReference type="Rhea" id="RHEA:51300"/>
        <dbReference type="ChEBI" id="CHEBI:15377"/>
        <dbReference type="ChEBI" id="CHEBI:30823"/>
        <dbReference type="ChEBI" id="CHEBI:58095"/>
        <dbReference type="ChEBI" id="CHEBI:134020"/>
    </reaction>
    <physiologicalReaction direction="left-to-right" evidence="24">
        <dbReference type="Rhea" id="RHEA:51301"/>
    </physiologicalReaction>
    <physiologicalReaction direction="right-to-left" evidence="24">
        <dbReference type="Rhea" id="RHEA:51302"/>
    </physiologicalReaction>
</comment>
<reference evidence="28" key="1">
    <citation type="submission" date="2025-08" db="UniProtKB">
        <authorList>
            <consortium name="RefSeq"/>
        </authorList>
    </citation>
    <scope>IDENTIFICATION</scope>
    <source>
        <tissue evidence="28">Tentacle</tissue>
    </source>
</reference>
<dbReference type="InterPro" id="IPR047177">
    <property type="entry name" value="Pept_M20A"/>
</dbReference>
<evidence type="ECO:0000256" key="17">
    <source>
        <dbReference type="ARBA" id="ARBA00048402"/>
    </source>
</evidence>
<dbReference type="PANTHER" id="PTHR45962">
    <property type="entry name" value="N-FATTY-ACYL-AMINO ACID SYNTHASE/HYDROLASE PM20D1"/>
    <property type="match status" value="1"/>
</dbReference>
<evidence type="ECO:0000256" key="9">
    <source>
        <dbReference type="ARBA" id="ARBA00047450"/>
    </source>
</evidence>
<dbReference type="GO" id="GO:0008233">
    <property type="term" value="F:peptidase activity"/>
    <property type="evidence" value="ECO:0007669"/>
    <property type="project" value="UniProtKB-KW"/>
</dbReference>
<organism evidence="27 28">
    <name type="scientific">Actinia tenebrosa</name>
    <name type="common">Australian red waratah sea anemone</name>
    <dbReference type="NCBI Taxonomy" id="6105"/>
    <lineage>
        <taxon>Eukaryota</taxon>
        <taxon>Metazoa</taxon>
        <taxon>Cnidaria</taxon>
        <taxon>Anthozoa</taxon>
        <taxon>Hexacorallia</taxon>
        <taxon>Actiniaria</taxon>
        <taxon>Actiniidae</taxon>
        <taxon>Actinia</taxon>
    </lineage>
</organism>
<evidence type="ECO:0000256" key="14">
    <source>
        <dbReference type="ARBA" id="ARBA00047879"/>
    </source>
</evidence>
<dbReference type="GO" id="GO:1990845">
    <property type="term" value="P:adaptive thermogenesis"/>
    <property type="evidence" value="ECO:0007669"/>
    <property type="project" value="UniProtKB-ARBA"/>
</dbReference>
<dbReference type="GO" id="GO:0006629">
    <property type="term" value="P:lipid metabolic process"/>
    <property type="evidence" value="ECO:0007669"/>
    <property type="project" value="UniProtKB-ARBA"/>
</dbReference>
<sequence length="479" mass="53529">MAVRFVYLIAASLLTLCVVIITRTIQFSFPKTVHKPCQASDDDFIHADDNVLGRFSQAIRFRTIARGDGDYDRQELLKLQNFLLKEFSFTFSHPLVSYDIIANYSILLHVKGSDAALRPYLIASHLDVVPASNESWEVPPFEGRIKDGYIWGRGTLDVKNGVMASLEALQFLLKRGHKPKRSFYLAYGHDEEVGGNDGAKQIAATLRSKKVQLEFLVDEGTIIVRDTFPGVKSPYALVGVAEKGYMIVELSVTTLGGHSSMPPRETSIGILAQAIARLESCPMPAILDSGGPIQGLFEEVAPKAALPLRLIIANLWLFKFFFTRVLSSKPSTNAMIRTTTAVTGFNAGIKVVEHDRYCINDKRVNIRLARHTLPSPVSPWDKSAFGYQVVSESIRQVFPEATVAPGLMIAGTDTTHYLDLTKSVYRFLPSLLGPEDLKRFHGFNERISVKNYEQTINYFYHLMVNADKTPQEQRPKVEL</sequence>
<comment type="similarity">
    <text evidence="2">Belongs to the peptidase M20A family.</text>
</comment>
<evidence type="ECO:0000256" key="8">
    <source>
        <dbReference type="ARBA" id="ARBA00046147"/>
    </source>
</evidence>
<protein>
    <submittedName>
        <fullName evidence="28">N-fatty-acyl-amino acid synthase/hydrolase PM20D1.2-like isoform X2</fullName>
    </submittedName>
</protein>
<dbReference type="Pfam" id="PF01546">
    <property type="entry name" value="Peptidase_M20"/>
    <property type="match status" value="1"/>
</dbReference>
<comment type="catalytic activity">
    <reaction evidence="20">
        <text>N-(9Z-octadecenoyl)-L-glutamine + H2O = L-glutamine + (9Z)-octadecenoate</text>
        <dbReference type="Rhea" id="RHEA:51356"/>
        <dbReference type="ChEBI" id="CHEBI:15377"/>
        <dbReference type="ChEBI" id="CHEBI:30823"/>
        <dbReference type="ChEBI" id="CHEBI:58359"/>
        <dbReference type="ChEBI" id="CHEBI:134033"/>
    </reaction>
    <physiologicalReaction direction="left-to-right" evidence="20">
        <dbReference type="Rhea" id="RHEA:51357"/>
    </physiologicalReaction>
</comment>
<dbReference type="GO" id="GO:0046872">
    <property type="term" value="F:metal ion binding"/>
    <property type="evidence" value="ECO:0007669"/>
    <property type="project" value="UniProtKB-KW"/>
</dbReference>
<dbReference type="Gene3D" id="3.40.630.10">
    <property type="entry name" value="Zn peptidases"/>
    <property type="match status" value="1"/>
</dbReference>
<comment type="catalytic activity">
    <reaction evidence="17">
        <text>N-(5Z,8Z,11Z,14Z)-eicosatetraenoyl-glycine + H2O = (5Z,8Z,11Z,14Z)-eicosatetraenoate + glycine</text>
        <dbReference type="Rhea" id="RHEA:64108"/>
        <dbReference type="ChEBI" id="CHEBI:15377"/>
        <dbReference type="ChEBI" id="CHEBI:32395"/>
        <dbReference type="ChEBI" id="CHEBI:57305"/>
        <dbReference type="ChEBI" id="CHEBI:59002"/>
    </reaction>
    <physiologicalReaction direction="left-to-right" evidence="17">
        <dbReference type="Rhea" id="RHEA:64109"/>
    </physiologicalReaction>
    <physiologicalReaction direction="right-to-left" evidence="17">
        <dbReference type="Rhea" id="RHEA:64110"/>
    </physiologicalReaction>
</comment>
<evidence type="ECO:0000256" key="1">
    <source>
        <dbReference type="ARBA" id="ARBA00004872"/>
    </source>
</evidence>
<comment type="catalytic activity">
    <reaction evidence="12">
        <text>N-(9Z-octadecenoyl)-L-tyrosine + H2O = L-tyrosine + (9Z)-octadecenoate</text>
        <dbReference type="Rhea" id="RHEA:64184"/>
        <dbReference type="ChEBI" id="CHEBI:15377"/>
        <dbReference type="ChEBI" id="CHEBI:30823"/>
        <dbReference type="ChEBI" id="CHEBI:58315"/>
        <dbReference type="ChEBI" id="CHEBI:149734"/>
    </reaction>
    <physiologicalReaction direction="left-to-right" evidence="12">
        <dbReference type="Rhea" id="RHEA:64185"/>
    </physiologicalReaction>
</comment>
<dbReference type="FunFam" id="3.40.630.10:FF:000027">
    <property type="entry name" value="N-fatty-acyl-amino acid synthase/hydrolase PM20D1"/>
    <property type="match status" value="1"/>
</dbReference>
<dbReference type="InterPro" id="IPR002933">
    <property type="entry name" value="Peptidase_M20"/>
</dbReference>
<dbReference type="GO" id="GO:0005576">
    <property type="term" value="C:extracellular region"/>
    <property type="evidence" value="ECO:0007669"/>
    <property type="project" value="UniProtKB-ARBA"/>
</dbReference>
<comment type="catalytic activity">
    <reaction evidence="25">
        <text>N-(5Z,8Z,11Z,14Z-eicosatetraenoyl)-L-serine + H2O = (5Z,8Z,11Z,14Z)-eicosatetraenoate + L-serine</text>
        <dbReference type="Rhea" id="RHEA:64116"/>
        <dbReference type="ChEBI" id="CHEBI:15377"/>
        <dbReference type="ChEBI" id="CHEBI:32395"/>
        <dbReference type="ChEBI" id="CHEBI:33384"/>
        <dbReference type="ChEBI" id="CHEBI:149697"/>
    </reaction>
    <physiologicalReaction direction="left-to-right" evidence="25">
        <dbReference type="Rhea" id="RHEA:64117"/>
    </physiologicalReaction>
    <physiologicalReaction direction="right-to-left" evidence="25">
        <dbReference type="Rhea" id="RHEA:64118"/>
    </physiologicalReaction>
</comment>
<evidence type="ECO:0000256" key="13">
    <source>
        <dbReference type="ARBA" id="ARBA00047874"/>
    </source>
</evidence>
<evidence type="ECO:0000256" key="3">
    <source>
        <dbReference type="ARBA" id="ARBA00022670"/>
    </source>
</evidence>
<dbReference type="SUPFAM" id="SSF53187">
    <property type="entry name" value="Zn-dependent exopeptidases"/>
    <property type="match status" value="1"/>
</dbReference>
<keyword evidence="4" id="KW-0479">Metal-binding</keyword>
<comment type="catalytic activity">
    <reaction evidence="22">
        <text>N-(9Z-octadecenoyl)-L-leucine + H2O = L-leucine + (9Z)-octadecenoate</text>
        <dbReference type="Rhea" id="RHEA:51360"/>
        <dbReference type="ChEBI" id="CHEBI:15377"/>
        <dbReference type="ChEBI" id="CHEBI:30823"/>
        <dbReference type="ChEBI" id="CHEBI:57427"/>
        <dbReference type="ChEBI" id="CHEBI:134035"/>
    </reaction>
    <physiologicalReaction direction="left-to-right" evidence="22">
        <dbReference type="Rhea" id="RHEA:51361"/>
    </physiologicalReaction>
    <physiologicalReaction direction="right-to-left" evidence="22">
        <dbReference type="Rhea" id="RHEA:51362"/>
    </physiologicalReaction>
</comment>
<comment type="catalytic activity">
    <reaction evidence="11">
        <text>N-octadecanoyl-L-phenylalanine + H2O = octadecanoate + L-phenylalanine</text>
        <dbReference type="Rhea" id="RHEA:64128"/>
        <dbReference type="ChEBI" id="CHEBI:15377"/>
        <dbReference type="ChEBI" id="CHEBI:25629"/>
        <dbReference type="ChEBI" id="CHEBI:58095"/>
        <dbReference type="ChEBI" id="CHEBI:149700"/>
    </reaction>
    <physiologicalReaction direction="left-to-right" evidence="11">
        <dbReference type="Rhea" id="RHEA:64129"/>
    </physiologicalReaction>
</comment>
<comment type="function">
    <text evidence="8">Secreted enzyme that regulates the endogenous N-fatty acyl amino acid (NAAs) tissue and circulating levels by functioning as a bidirectional NAA synthase/hydrolase. It condenses free fatty acids and free amino acids to generate NAAs and bidirectionally catalyzes the reverse hydrolysis reaction. Some of these NAAs stimulate oxidative metabolism via mitochondrial uncoupling, increasing energy expenditure in a UPC1-independent manner. Thereby, this secreted protein may indirectly regulate whole body energy expenditure. PM20D1 circulates in tight association with both low- and high-density (LDL and HDL,respectively) lipoprotein particles.</text>
</comment>
<comment type="catalytic activity">
    <reaction evidence="13">
        <text>(5Z,8Z,11Z,14Z)-eicosatetraenoate + L-phenylalanine = N-(5Z,8Z,11Z,14Z-eicosatetraenoyl)-L-phenylalanine + H2O</text>
        <dbReference type="Rhea" id="RHEA:51312"/>
        <dbReference type="ChEBI" id="CHEBI:15377"/>
        <dbReference type="ChEBI" id="CHEBI:32395"/>
        <dbReference type="ChEBI" id="CHEBI:58095"/>
        <dbReference type="ChEBI" id="CHEBI:134022"/>
    </reaction>
    <physiologicalReaction direction="left-to-right" evidence="13">
        <dbReference type="Rhea" id="RHEA:51313"/>
    </physiologicalReaction>
    <physiologicalReaction direction="right-to-left" evidence="13">
        <dbReference type="Rhea" id="RHEA:51314"/>
    </physiologicalReaction>
</comment>
<dbReference type="GO" id="GO:0006520">
    <property type="term" value="P:amino acid metabolic process"/>
    <property type="evidence" value="ECO:0007669"/>
    <property type="project" value="UniProtKB-ARBA"/>
</dbReference>
<keyword evidence="3" id="KW-0645">Protease</keyword>
<evidence type="ECO:0000256" key="12">
    <source>
        <dbReference type="ARBA" id="ARBA00047866"/>
    </source>
</evidence>